<dbReference type="SUPFAM" id="SSF46689">
    <property type="entry name" value="Homeodomain-like"/>
    <property type="match status" value="1"/>
</dbReference>
<sequence>MSGGKVRRRGKEKEGAGGALYSSQSEEKLRFRDTGTIERCLRVPIYFLYHSAPRATPCGTARISEPQAKTHSKLKGDDSFTIDINHWEYFVHVGVSVLEMQIYEPVALRPYHTRRFPQSLLEMCFLVEKSGCVIKKNHLGKEDHIDFPINFLMIFAKCFELLFNHPLYPVVLQVKIWFQNRRAKAKRLQEAEIEKLRLSARPLLPPSFALFGGGGPPPGGMMPPFFAAAMAAAAAGGGMRAPPHLGLFSQTGQHGLMGSMQHH</sequence>
<dbReference type="InterPro" id="IPR009057">
    <property type="entry name" value="Homeodomain-like_sf"/>
</dbReference>
<dbReference type="PANTHER" id="PTHR24338">
    <property type="entry name" value="HOMEOBOX PROTEIN MSX"/>
    <property type="match status" value="1"/>
</dbReference>
<keyword evidence="2" id="KW-0217">Developmental protein</keyword>
<organism evidence="7">
    <name type="scientific">Timema douglasi</name>
    <name type="common">Walking stick</name>
    <dbReference type="NCBI Taxonomy" id="61478"/>
    <lineage>
        <taxon>Eukaryota</taxon>
        <taxon>Metazoa</taxon>
        <taxon>Ecdysozoa</taxon>
        <taxon>Arthropoda</taxon>
        <taxon>Hexapoda</taxon>
        <taxon>Insecta</taxon>
        <taxon>Pterygota</taxon>
        <taxon>Neoptera</taxon>
        <taxon>Polyneoptera</taxon>
        <taxon>Phasmatodea</taxon>
        <taxon>Timematodea</taxon>
        <taxon>Timematoidea</taxon>
        <taxon>Timematidae</taxon>
        <taxon>Timema</taxon>
    </lineage>
</organism>
<evidence type="ECO:0000256" key="4">
    <source>
        <dbReference type="PROSITE-ProRule" id="PRU00108"/>
    </source>
</evidence>
<evidence type="ECO:0000259" key="6">
    <source>
        <dbReference type="PROSITE" id="PS50071"/>
    </source>
</evidence>
<evidence type="ECO:0000256" key="1">
    <source>
        <dbReference type="ARBA" id="ARBA00004123"/>
    </source>
</evidence>
<reference evidence="7" key="1">
    <citation type="submission" date="2020-11" db="EMBL/GenBank/DDBJ databases">
        <authorList>
            <person name="Tran Van P."/>
        </authorList>
    </citation>
    <scope>NUCLEOTIDE SEQUENCE</scope>
</reference>
<feature type="region of interest" description="Disordered" evidence="5">
    <location>
        <begin position="1"/>
        <end position="21"/>
    </location>
</feature>
<dbReference type="EMBL" id="OA564343">
    <property type="protein sequence ID" value="CAD7193942.1"/>
    <property type="molecule type" value="Genomic_DNA"/>
</dbReference>
<feature type="compositionally biased region" description="Basic residues" evidence="5">
    <location>
        <begin position="1"/>
        <end position="10"/>
    </location>
</feature>
<dbReference type="CDD" id="cd00086">
    <property type="entry name" value="homeodomain"/>
    <property type="match status" value="1"/>
</dbReference>
<protein>
    <recommendedName>
        <fullName evidence="6">Homeobox domain-containing protein</fullName>
    </recommendedName>
</protein>
<evidence type="ECO:0000313" key="7">
    <source>
        <dbReference type="EMBL" id="CAD7193942.1"/>
    </source>
</evidence>
<dbReference type="PANTHER" id="PTHR24338:SF0">
    <property type="entry name" value="MUSCLE SEGMENTATION HOMEOBOX"/>
    <property type="match status" value="1"/>
</dbReference>
<dbReference type="GO" id="GO:0005634">
    <property type="term" value="C:nucleus"/>
    <property type="evidence" value="ECO:0007669"/>
    <property type="project" value="UniProtKB-SubCell"/>
</dbReference>
<dbReference type="AlphaFoldDB" id="A0A7R8V961"/>
<feature type="DNA-binding region" description="Homeobox" evidence="4">
    <location>
        <begin position="175"/>
        <end position="189"/>
    </location>
</feature>
<evidence type="ECO:0000256" key="3">
    <source>
        <dbReference type="ARBA" id="ARBA00038425"/>
    </source>
</evidence>
<accession>A0A7R8V961</accession>
<proteinExistence type="inferred from homology"/>
<name>A0A7R8V961_TIMDO</name>
<dbReference type="GO" id="GO:0000977">
    <property type="term" value="F:RNA polymerase II transcription regulatory region sequence-specific DNA binding"/>
    <property type="evidence" value="ECO:0007669"/>
    <property type="project" value="TreeGrafter"/>
</dbReference>
<feature type="domain" description="Homeobox" evidence="6">
    <location>
        <begin position="173"/>
        <end position="188"/>
    </location>
</feature>
<gene>
    <name evidence="7" type="ORF">TDIB3V08_LOCUS382</name>
</gene>
<keyword evidence="4" id="KW-0539">Nucleus</keyword>
<comment type="subcellular location">
    <subcellularLocation>
        <location evidence="1 4">Nucleus</location>
    </subcellularLocation>
</comment>
<dbReference type="Gene3D" id="1.10.10.60">
    <property type="entry name" value="Homeodomain-like"/>
    <property type="match status" value="1"/>
</dbReference>
<dbReference type="GO" id="GO:0000981">
    <property type="term" value="F:DNA-binding transcription factor activity, RNA polymerase II-specific"/>
    <property type="evidence" value="ECO:0007669"/>
    <property type="project" value="TreeGrafter"/>
</dbReference>
<dbReference type="PROSITE" id="PS50071">
    <property type="entry name" value="HOMEOBOX_2"/>
    <property type="match status" value="1"/>
</dbReference>
<evidence type="ECO:0000256" key="5">
    <source>
        <dbReference type="SAM" id="MobiDB-lite"/>
    </source>
</evidence>
<dbReference type="GO" id="GO:0048598">
    <property type="term" value="P:embryonic morphogenesis"/>
    <property type="evidence" value="ECO:0007669"/>
    <property type="project" value="TreeGrafter"/>
</dbReference>
<dbReference type="InterPro" id="IPR050674">
    <property type="entry name" value="Msh_Homeobox_Regulators"/>
</dbReference>
<dbReference type="SMART" id="SM00389">
    <property type="entry name" value="HOX"/>
    <property type="match status" value="1"/>
</dbReference>
<comment type="similarity">
    <text evidence="3">Belongs to the Msh homeobox family.</text>
</comment>
<dbReference type="InterPro" id="IPR001356">
    <property type="entry name" value="HD"/>
</dbReference>
<evidence type="ECO:0000256" key="2">
    <source>
        <dbReference type="ARBA" id="ARBA00022473"/>
    </source>
</evidence>
<keyword evidence="4" id="KW-0371">Homeobox</keyword>
<keyword evidence="4" id="KW-0238">DNA-binding</keyword>